<evidence type="ECO:0000256" key="3">
    <source>
        <dbReference type="ARBA" id="ARBA00022705"/>
    </source>
</evidence>
<reference evidence="7" key="1">
    <citation type="submission" date="2020-11" db="EMBL/GenBank/DDBJ databases">
        <title>Viral genomes from river ports along the Yangtze River in China.</title>
        <authorList>
            <person name="Lu J."/>
            <person name="Shen Q."/>
            <person name="Yang S."/>
            <person name="Zhang W."/>
        </authorList>
    </citation>
    <scope>NUCLEOTIDE SEQUENCE</scope>
    <source>
        <strain evidence="7">3nj-parvo-2</strain>
    </source>
</reference>
<dbReference type="Gene3D" id="3.40.50.300">
    <property type="entry name" value="P-loop containing nucleotide triphosphate hydrolases"/>
    <property type="match status" value="1"/>
</dbReference>
<evidence type="ECO:0000313" key="7">
    <source>
        <dbReference type="EMBL" id="QRQ90264.1"/>
    </source>
</evidence>
<keyword evidence="5" id="KW-0067">ATP-binding</keyword>
<keyword evidence="2" id="KW-1048">Host nucleus</keyword>
<dbReference type="GO" id="GO:0019079">
    <property type="term" value="P:viral genome replication"/>
    <property type="evidence" value="ECO:0007669"/>
    <property type="project" value="InterPro"/>
</dbReference>
<dbReference type="Pfam" id="PF01057">
    <property type="entry name" value="Parvo_NS1"/>
    <property type="match status" value="1"/>
</dbReference>
<evidence type="ECO:0000259" key="6">
    <source>
        <dbReference type="PROSITE" id="PS51206"/>
    </source>
</evidence>
<evidence type="ECO:0000256" key="5">
    <source>
        <dbReference type="ARBA" id="ARBA00022840"/>
    </source>
</evidence>
<accession>A0A893A8F7</accession>
<evidence type="ECO:0000256" key="4">
    <source>
        <dbReference type="ARBA" id="ARBA00022741"/>
    </source>
</evidence>
<dbReference type="GO" id="GO:0006260">
    <property type="term" value="P:DNA replication"/>
    <property type="evidence" value="ECO:0007669"/>
    <property type="project" value="UniProtKB-KW"/>
</dbReference>
<proteinExistence type="predicted"/>
<dbReference type="SUPFAM" id="SSF52540">
    <property type="entry name" value="P-loop containing nucleoside triphosphate hydrolases"/>
    <property type="match status" value="1"/>
</dbReference>
<dbReference type="InterPro" id="IPR001257">
    <property type="entry name" value="Parvovirus_NS1_helicase"/>
</dbReference>
<dbReference type="PROSITE" id="PS51206">
    <property type="entry name" value="SF3_HELICASE_1"/>
    <property type="match status" value="1"/>
</dbReference>
<evidence type="ECO:0000256" key="2">
    <source>
        <dbReference type="ARBA" id="ARBA00022562"/>
    </source>
</evidence>
<dbReference type="GO" id="GO:0005524">
    <property type="term" value="F:ATP binding"/>
    <property type="evidence" value="ECO:0007669"/>
    <property type="project" value="UniProtKB-KW"/>
</dbReference>
<dbReference type="EMBL" id="MW348570">
    <property type="protein sequence ID" value="QRQ90264.1"/>
    <property type="molecule type" value="Genomic_DNA"/>
</dbReference>
<dbReference type="InterPro" id="IPR027417">
    <property type="entry name" value="P-loop_NTPase"/>
</dbReference>
<sequence>MDARLINLIDQVQNGDIEDLFRMDNSGGISSTPDESYQDLESLLASIDPVPGSTEVQAGPIPRSSTDVRTIARSDYVHERELFTPEFRSLLARTFRYTSGSSGRYISDVFQCETQTEAEKFCRDVRNDALGNYRGGFLIVVRDGTHVHVVHVCTFTSGWCRCSFIQKAKGRAELRRPINQHRRKYAKHLTEEDLSRIFFYFAQKGRGSENLYSICGRVEEIPSENIYLPGGQDQMDARREELKSLEGVNYLPDVELLTSDEIRHTNEQINRARSERAIVKRKGGKAELQKRIIELCQLYPCSPLIAVLNHREWLLDPQVQFMRNDNKLVQSVMDNWSHIINNWKLDNFISLYNDPKCKPYFEAPTDEIFNYYYTVEESLKILEDFLSFQFNGNELAIYDFLMDVHDICERVIPKCNTLVVYSPPSAGKNFFFDMILAFYLNKGQMGNPNKHNSFAFQECFNKRILLWNEPNYESNQIEKLKMILGGDNYTVNVKCKADAPVHRTPVICLTNNKVPFMNDPAFKDRIIQYQWRPCIMLKECKKKPYPVTYYHLLKQYSIIKYTIFYSSLISSISSRRRTTNSFIL</sequence>
<name>A0A893A8F7_9VIRU</name>
<evidence type="ECO:0000256" key="1">
    <source>
        <dbReference type="ARBA" id="ARBA00004147"/>
    </source>
</evidence>
<feature type="domain" description="SF3 helicase" evidence="6">
    <location>
        <begin position="377"/>
        <end position="544"/>
    </location>
</feature>
<organism evidence="7">
    <name type="scientific">Parvoviridae sp</name>
    <dbReference type="NCBI Taxonomy" id="1940570"/>
    <lineage>
        <taxon>Viruses</taxon>
        <taxon>Monodnaviria</taxon>
        <taxon>Shotokuvirae</taxon>
        <taxon>Cossaviricota</taxon>
        <taxon>Quintoviricetes</taxon>
        <taxon>Piccovirales</taxon>
        <taxon>Parvoviridae</taxon>
    </lineage>
</organism>
<protein>
    <submittedName>
        <fullName evidence="7">Nonstructural protein</fullName>
    </submittedName>
</protein>
<comment type="subcellular location">
    <subcellularLocation>
        <location evidence="1">Host nucleus</location>
    </subcellularLocation>
</comment>
<dbReference type="InterPro" id="IPR014015">
    <property type="entry name" value="Helicase_SF3_DNA-vir"/>
</dbReference>
<keyword evidence="3" id="KW-0235">DNA replication</keyword>
<dbReference type="GO" id="GO:0042025">
    <property type="term" value="C:host cell nucleus"/>
    <property type="evidence" value="ECO:0007669"/>
    <property type="project" value="UniProtKB-SubCell"/>
</dbReference>
<keyword evidence="4" id="KW-0547">Nucleotide-binding</keyword>